<name>A0ABP8LNA5_9MICO</name>
<proteinExistence type="predicted"/>
<dbReference type="RefSeq" id="WP_345218727.1">
    <property type="nucleotide sequence ID" value="NZ_BAABGN010000013.1"/>
</dbReference>
<dbReference type="EMBL" id="BAABGN010000013">
    <property type="protein sequence ID" value="GAA4433003.1"/>
    <property type="molecule type" value="Genomic_DNA"/>
</dbReference>
<dbReference type="Proteomes" id="UP001500622">
    <property type="component" value="Unassembled WGS sequence"/>
</dbReference>
<protein>
    <recommendedName>
        <fullName evidence="3">Oxidoreductase</fullName>
    </recommendedName>
</protein>
<sequence length="118" mass="13662">MALISRGLLRRLRRRESADPTVAPDRREARQQTLAHFRQFVATRPAVEGYIEPATANDPVTLVLIARSGEWTRRRVPDARAARALGRELQIPVYDVLKTGYPPQMRRWNSANRHRHRT</sequence>
<organism evidence="1 2">
    <name type="scientific">Georgenia halophila</name>
    <dbReference type="NCBI Taxonomy" id="620889"/>
    <lineage>
        <taxon>Bacteria</taxon>
        <taxon>Bacillati</taxon>
        <taxon>Actinomycetota</taxon>
        <taxon>Actinomycetes</taxon>
        <taxon>Micrococcales</taxon>
        <taxon>Bogoriellaceae</taxon>
        <taxon>Georgenia</taxon>
    </lineage>
</organism>
<comment type="caution">
    <text evidence="1">The sequence shown here is derived from an EMBL/GenBank/DDBJ whole genome shotgun (WGS) entry which is preliminary data.</text>
</comment>
<reference evidence="2" key="1">
    <citation type="journal article" date="2019" name="Int. J. Syst. Evol. Microbiol.">
        <title>The Global Catalogue of Microorganisms (GCM) 10K type strain sequencing project: providing services to taxonomists for standard genome sequencing and annotation.</title>
        <authorList>
            <consortium name="The Broad Institute Genomics Platform"/>
            <consortium name="The Broad Institute Genome Sequencing Center for Infectious Disease"/>
            <person name="Wu L."/>
            <person name="Ma J."/>
        </authorList>
    </citation>
    <scope>NUCLEOTIDE SEQUENCE [LARGE SCALE GENOMIC DNA]</scope>
    <source>
        <strain evidence="2">JCM 17810</strain>
    </source>
</reference>
<evidence type="ECO:0008006" key="3">
    <source>
        <dbReference type="Google" id="ProtNLM"/>
    </source>
</evidence>
<gene>
    <name evidence="1" type="ORF">GCM10023169_39450</name>
</gene>
<accession>A0ABP8LNA5</accession>
<evidence type="ECO:0000313" key="2">
    <source>
        <dbReference type="Proteomes" id="UP001500622"/>
    </source>
</evidence>
<keyword evidence="2" id="KW-1185">Reference proteome</keyword>
<evidence type="ECO:0000313" key="1">
    <source>
        <dbReference type="EMBL" id="GAA4433003.1"/>
    </source>
</evidence>